<comment type="caution">
    <text evidence="1">The sequence shown here is derived from an EMBL/GenBank/DDBJ whole genome shotgun (WGS) entry which is preliminary data.</text>
</comment>
<dbReference type="EMBL" id="PQXJ01000404">
    <property type="protein sequence ID" value="TGO50140.1"/>
    <property type="molecule type" value="Genomic_DNA"/>
</dbReference>
<dbReference type="Proteomes" id="UP000297452">
    <property type="component" value="Unassembled WGS sequence"/>
</dbReference>
<evidence type="ECO:0000313" key="2">
    <source>
        <dbReference type="Proteomes" id="UP000297452"/>
    </source>
</evidence>
<protein>
    <submittedName>
        <fullName evidence="1">Uncharacterized protein</fullName>
    </submittedName>
</protein>
<sequence length="64" mass="7003">MMEGLTETYRWRLVRRRYEVGMVGGTDSRMGVTDMGTGTGTGTVLGRVAFVEKCGEPGGWRDDG</sequence>
<name>A0A4Z1HU18_9HELO</name>
<reference evidence="1 2" key="1">
    <citation type="submission" date="2017-12" db="EMBL/GenBank/DDBJ databases">
        <title>Comparative genomics of Botrytis spp.</title>
        <authorList>
            <person name="Valero-Jimenez C.A."/>
            <person name="Tapia P."/>
            <person name="Veloso J."/>
            <person name="Silva-Moreno E."/>
            <person name="Staats M."/>
            <person name="Valdes J.H."/>
            <person name="Van Kan J.A.L."/>
        </authorList>
    </citation>
    <scope>NUCLEOTIDE SEQUENCE [LARGE SCALE GENOMIC DNA]</scope>
    <source>
        <strain evidence="1 2">MUCL2120</strain>
    </source>
</reference>
<accession>A0A4Z1HU18</accession>
<organism evidence="1 2">
    <name type="scientific">Botryotinia narcissicola</name>
    <dbReference type="NCBI Taxonomy" id="278944"/>
    <lineage>
        <taxon>Eukaryota</taxon>
        <taxon>Fungi</taxon>
        <taxon>Dikarya</taxon>
        <taxon>Ascomycota</taxon>
        <taxon>Pezizomycotina</taxon>
        <taxon>Leotiomycetes</taxon>
        <taxon>Helotiales</taxon>
        <taxon>Sclerotiniaceae</taxon>
        <taxon>Botryotinia</taxon>
    </lineage>
</organism>
<evidence type="ECO:0000313" key="1">
    <source>
        <dbReference type="EMBL" id="TGO50140.1"/>
    </source>
</evidence>
<dbReference type="AlphaFoldDB" id="A0A4Z1HU18"/>
<gene>
    <name evidence="1" type="ORF">BOTNAR_0404g00030</name>
</gene>
<proteinExistence type="predicted"/>
<keyword evidence="2" id="KW-1185">Reference proteome</keyword>